<evidence type="ECO:0000313" key="9">
    <source>
        <dbReference type="EMBL" id="CDQ97126.1"/>
    </source>
</evidence>
<dbReference type="PROSITE" id="PS00028">
    <property type="entry name" value="ZINC_FINGER_C2H2_1"/>
    <property type="match status" value="2"/>
</dbReference>
<dbReference type="PANTHER" id="PTHR23235">
    <property type="entry name" value="KRUEPPEL-LIKE TRANSCRIPTION FACTOR"/>
    <property type="match status" value="1"/>
</dbReference>
<dbReference type="InterPro" id="IPR036236">
    <property type="entry name" value="Znf_C2H2_sf"/>
</dbReference>
<evidence type="ECO:0000256" key="3">
    <source>
        <dbReference type="ARBA" id="ARBA00022737"/>
    </source>
</evidence>
<evidence type="ECO:0000256" key="4">
    <source>
        <dbReference type="ARBA" id="ARBA00022771"/>
    </source>
</evidence>
<dbReference type="STRING" id="8022.A0A060YZD0"/>
<feature type="domain" description="C2H2-type" evidence="8">
    <location>
        <begin position="75"/>
        <end position="102"/>
    </location>
</feature>
<dbReference type="Gene3D" id="3.30.160.60">
    <property type="entry name" value="Classic Zinc Finger"/>
    <property type="match status" value="2"/>
</dbReference>
<evidence type="ECO:0000256" key="2">
    <source>
        <dbReference type="ARBA" id="ARBA00022723"/>
    </source>
</evidence>
<feature type="domain" description="C2H2-type" evidence="8">
    <location>
        <begin position="47"/>
        <end position="74"/>
    </location>
</feature>
<dbReference type="GO" id="GO:0008270">
    <property type="term" value="F:zinc ion binding"/>
    <property type="evidence" value="ECO:0007669"/>
    <property type="project" value="UniProtKB-KW"/>
</dbReference>
<sequence length="117" mass="13218">MLPGTAGRGPVTPLGLVPLGFFQGDHVETFSTSIEQQQEDHRAKRSHHCPHCEEIFPILSKFKIHLRIHKGGNLYFCTDCEKNFTTSKAMTVHQRVHTGEKPYFCSDCGNSFSRRAT</sequence>
<reference evidence="9" key="1">
    <citation type="journal article" date="2014" name="Nat. Commun.">
        <title>The rainbow trout genome provides novel insights into evolution after whole-genome duplication in vertebrates.</title>
        <authorList>
            <person name="Berthelot C."/>
            <person name="Brunet F."/>
            <person name="Chalopin D."/>
            <person name="Juanchich A."/>
            <person name="Bernard M."/>
            <person name="Noel B."/>
            <person name="Bento P."/>
            <person name="Da Silva C."/>
            <person name="Labadie K."/>
            <person name="Alberti A."/>
            <person name="Aury J.M."/>
            <person name="Louis A."/>
            <person name="Dehais P."/>
            <person name="Bardou P."/>
            <person name="Montfort J."/>
            <person name="Klopp C."/>
            <person name="Cabau C."/>
            <person name="Gaspin C."/>
            <person name="Thorgaard G.H."/>
            <person name="Boussaha M."/>
            <person name="Quillet E."/>
            <person name="Guyomard R."/>
            <person name="Galiana D."/>
            <person name="Bobe J."/>
            <person name="Volff J.N."/>
            <person name="Genet C."/>
            <person name="Wincker P."/>
            <person name="Jaillon O."/>
            <person name="Roest Crollius H."/>
            <person name="Guiguen Y."/>
        </authorList>
    </citation>
    <scope>NUCLEOTIDE SEQUENCE [LARGE SCALE GENOMIC DNA]</scope>
</reference>
<dbReference type="PANTHER" id="PTHR23235:SF120">
    <property type="entry name" value="KRUPPEL-LIKE FACTOR 15"/>
    <property type="match status" value="1"/>
</dbReference>
<evidence type="ECO:0000256" key="6">
    <source>
        <dbReference type="ARBA" id="ARBA00023242"/>
    </source>
</evidence>
<dbReference type="InterPro" id="IPR013087">
    <property type="entry name" value="Znf_C2H2_type"/>
</dbReference>
<accession>A0A060YZD0</accession>
<evidence type="ECO:0000256" key="5">
    <source>
        <dbReference type="ARBA" id="ARBA00022833"/>
    </source>
</evidence>
<dbReference type="GO" id="GO:0005634">
    <property type="term" value="C:nucleus"/>
    <property type="evidence" value="ECO:0007669"/>
    <property type="project" value="UniProtKB-SubCell"/>
</dbReference>
<proteinExistence type="predicted"/>
<keyword evidence="4 7" id="KW-0863">Zinc-finger</keyword>
<keyword evidence="5" id="KW-0862">Zinc</keyword>
<keyword evidence="6" id="KW-0539">Nucleus</keyword>
<dbReference type="FunFam" id="3.30.160.60:FF:000100">
    <property type="entry name" value="Zinc finger 45-like"/>
    <property type="match status" value="1"/>
</dbReference>
<evidence type="ECO:0000313" key="10">
    <source>
        <dbReference type="Proteomes" id="UP000193380"/>
    </source>
</evidence>
<name>A0A060YZD0_ONCMY</name>
<dbReference type="SUPFAM" id="SSF57667">
    <property type="entry name" value="beta-beta-alpha zinc fingers"/>
    <property type="match status" value="2"/>
</dbReference>
<keyword evidence="3" id="KW-0677">Repeat</keyword>
<gene>
    <name evidence="9" type="ORF">GSONMT00044182001</name>
</gene>
<dbReference type="PaxDb" id="8022-A0A060YZD0"/>
<dbReference type="AlphaFoldDB" id="A0A060YZD0"/>
<evidence type="ECO:0000256" key="1">
    <source>
        <dbReference type="ARBA" id="ARBA00004123"/>
    </source>
</evidence>
<organism evidence="9 10">
    <name type="scientific">Oncorhynchus mykiss</name>
    <name type="common">Rainbow trout</name>
    <name type="synonym">Salmo gairdneri</name>
    <dbReference type="NCBI Taxonomy" id="8022"/>
    <lineage>
        <taxon>Eukaryota</taxon>
        <taxon>Metazoa</taxon>
        <taxon>Chordata</taxon>
        <taxon>Craniata</taxon>
        <taxon>Vertebrata</taxon>
        <taxon>Euteleostomi</taxon>
        <taxon>Actinopterygii</taxon>
        <taxon>Neopterygii</taxon>
        <taxon>Teleostei</taxon>
        <taxon>Protacanthopterygii</taxon>
        <taxon>Salmoniformes</taxon>
        <taxon>Salmonidae</taxon>
        <taxon>Salmoninae</taxon>
        <taxon>Oncorhynchus</taxon>
    </lineage>
</organism>
<dbReference type="GO" id="GO:0000978">
    <property type="term" value="F:RNA polymerase II cis-regulatory region sequence-specific DNA binding"/>
    <property type="evidence" value="ECO:0007669"/>
    <property type="project" value="TreeGrafter"/>
</dbReference>
<evidence type="ECO:0000256" key="7">
    <source>
        <dbReference type="PROSITE-ProRule" id="PRU00042"/>
    </source>
</evidence>
<dbReference type="Proteomes" id="UP000193380">
    <property type="component" value="Unassembled WGS sequence"/>
</dbReference>
<dbReference type="GO" id="GO:0000981">
    <property type="term" value="F:DNA-binding transcription factor activity, RNA polymerase II-specific"/>
    <property type="evidence" value="ECO:0007669"/>
    <property type="project" value="TreeGrafter"/>
</dbReference>
<protein>
    <recommendedName>
        <fullName evidence="8">C2H2-type domain-containing protein</fullName>
    </recommendedName>
</protein>
<reference evidence="9" key="2">
    <citation type="submission" date="2014-03" db="EMBL/GenBank/DDBJ databases">
        <authorList>
            <person name="Genoscope - CEA"/>
        </authorList>
    </citation>
    <scope>NUCLEOTIDE SEQUENCE</scope>
</reference>
<comment type="subcellular location">
    <subcellularLocation>
        <location evidence="1">Nucleus</location>
    </subcellularLocation>
</comment>
<dbReference type="Pfam" id="PF00096">
    <property type="entry name" value="zf-C2H2"/>
    <property type="match status" value="1"/>
</dbReference>
<dbReference type="FunFam" id="3.30.160.60:FF:000478">
    <property type="entry name" value="Zinc finger protein 133"/>
    <property type="match status" value="1"/>
</dbReference>
<dbReference type="EMBL" id="FR929054">
    <property type="protein sequence ID" value="CDQ97126.1"/>
    <property type="molecule type" value="Genomic_DNA"/>
</dbReference>
<evidence type="ECO:0000259" key="8">
    <source>
        <dbReference type="PROSITE" id="PS50157"/>
    </source>
</evidence>
<keyword evidence="2" id="KW-0479">Metal-binding</keyword>
<dbReference type="PROSITE" id="PS50157">
    <property type="entry name" value="ZINC_FINGER_C2H2_2"/>
    <property type="match status" value="2"/>
</dbReference>
<dbReference type="SMART" id="SM00355">
    <property type="entry name" value="ZnF_C2H2"/>
    <property type="match status" value="2"/>
</dbReference>